<comment type="caution">
    <text evidence="2">The sequence shown here is derived from an EMBL/GenBank/DDBJ whole genome shotgun (WGS) entry which is preliminary data.</text>
</comment>
<dbReference type="Proteomes" id="UP001403385">
    <property type="component" value="Unassembled WGS sequence"/>
</dbReference>
<dbReference type="InterPro" id="IPR045755">
    <property type="entry name" value="FtsL-like"/>
</dbReference>
<keyword evidence="3" id="KW-1185">Reference proteome</keyword>
<name>A0AAW9RVH3_9BACT</name>
<keyword evidence="1" id="KW-1133">Transmembrane helix</keyword>
<feature type="transmembrane region" description="Helical" evidence="1">
    <location>
        <begin position="36"/>
        <end position="56"/>
    </location>
</feature>
<evidence type="ECO:0000313" key="3">
    <source>
        <dbReference type="Proteomes" id="UP001403385"/>
    </source>
</evidence>
<dbReference type="Pfam" id="PF19579">
    <property type="entry name" value="FtsL_2"/>
    <property type="match status" value="1"/>
</dbReference>
<dbReference type="RefSeq" id="WP_346821657.1">
    <property type="nucleotide sequence ID" value="NZ_JBDKWZ010000007.1"/>
</dbReference>
<accession>A0AAW9RVH3</accession>
<gene>
    <name evidence="2" type="ORF">AAG747_13225</name>
</gene>
<dbReference type="EMBL" id="JBDKWZ010000007">
    <property type="protein sequence ID" value="MEN7548877.1"/>
    <property type="molecule type" value="Genomic_DNA"/>
</dbReference>
<keyword evidence="2" id="KW-0132">Cell division</keyword>
<organism evidence="2 3">
    <name type="scientific">Rapidithrix thailandica</name>
    <dbReference type="NCBI Taxonomy" id="413964"/>
    <lineage>
        <taxon>Bacteria</taxon>
        <taxon>Pseudomonadati</taxon>
        <taxon>Bacteroidota</taxon>
        <taxon>Cytophagia</taxon>
        <taxon>Cytophagales</taxon>
        <taxon>Flammeovirgaceae</taxon>
        <taxon>Rapidithrix</taxon>
    </lineage>
</organism>
<evidence type="ECO:0000256" key="1">
    <source>
        <dbReference type="SAM" id="Phobius"/>
    </source>
</evidence>
<evidence type="ECO:0000313" key="2">
    <source>
        <dbReference type="EMBL" id="MEN7548877.1"/>
    </source>
</evidence>
<keyword evidence="2" id="KW-0131">Cell cycle</keyword>
<dbReference type="GO" id="GO:0051301">
    <property type="term" value="P:cell division"/>
    <property type="evidence" value="ECO:0007669"/>
    <property type="project" value="UniProtKB-KW"/>
</dbReference>
<keyword evidence="1" id="KW-0472">Membrane</keyword>
<sequence>MNTYKKTETEEKKPLLGGLSGAKLNLSVKDDLAIKVIPYFLFVTVLGVVYISNTFYADRKVNRKTELSNEVKLLRVDYGTLKFDYIQASKHQEMKRRVKQLGMIENDEPVTVIKIKD</sequence>
<protein>
    <submittedName>
        <fullName evidence="2">FtsL-like putative cell division protein</fullName>
    </submittedName>
</protein>
<dbReference type="AlphaFoldDB" id="A0AAW9RVH3"/>
<reference evidence="2 3" key="1">
    <citation type="submission" date="2024-04" db="EMBL/GenBank/DDBJ databases">
        <title>Novel genus in family Flammeovirgaceae.</title>
        <authorList>
            <person name="Nguyen T.H."/>
            <person name="Vuong T.Q."/>
            <person name="Le H."/>
            <person name="Kim S.-G."/>
        </authorList>
    </citation>
    <scope>NUCLEOTIDE SEQUENCE [LARGE SCALE GENOMIC DNA]</scope>
    <source>
        <strain evidence="2 3">JCM 23209</strain>
    </source>
</reference>
<keyword evidence="1" id="KW-0812">Transmembrane</keyword>
<proteinExistence type="predicted"/>